<dbReference type="AlphaFoldDB" id="A0A540VD36"/>
<dbReference type="SUPFAM" id="SSF51126">
    <property type="entry name" value="Pectin lyase-like"/>
    <property type="match status" value="1"/>
</dbReference>
<sequence length="525" mass="54741">MVTHFLSRRPLWTVVGLPLLALGLFLGLVDGLARAEEPEILYVAPGGECGGAAPCFASIQAAVDAASNGAQIRVAAGTYTGVTTALVSGISYTQVVLITRSLSLQGGYTRTHWLHPNPSAHPTIVDARQQGRAITIVGSGSQSVTVAGLILTGGDYTGLGNPPGVGNRSCVRTGSDCGGGLFARRVTLTLRDVTLVDNTASRTSNYSDGGGAYLWEVNPGSRIERSRFVQNRALTEDGAGGGLALVFTGAITLTDTRFEQNRAAAHGGGLYLFQPQETVSILDSAFISNEVNASGGGGLSARLTQDGLALHLERTIFRQNQAWGQAAAINLVKQGIGNTRVTMDNVLLAANRLSAPGSTGAVVNGEGGSGGALGLQLRHVTWADHANLAALRLSNAYEYPVTAQVENGLIVTATSAYLARRTGTGTVTIRHTNTLRHNVTDLHTVEAGAPTFQATNPLHGDPRLDADFHLQAGSAAIDAGVDVDIHDDIDRDRRPMGAGPDVGADEFVFTRIYLPHVSSAAPDGE</sequence>
<comment type="caution">
    <text evidence="1">The sequence shown here is derived from an EMBL/GenBank/DDBJ whole genome shotgun (WGS) entry which is preliminary data.</text>
</comment>
<dbReference type="Proteomes" id="UP000317371">
    <property type="component" value="Unassembled WGS sequence"/>
</dbReference>
<keyword evidence="2" id="KW-1185">Reference proteome</keyword>
<name>A0A540VD36_9CHLR</name>
<evidence type="ECO:0000313" key="1">
    <source>
        <dbReference type="EMBL" id="TQE94003.1"/>
    </source>
</evidence>
<dbReference type="Gene3D" id="2.160.20.10">
    <property type="entry name" value="Single-stranded right-handed beta-helix, Pectin lyase-like"/>
    <property type="match status" value="1"/>
</dbReference>
<dbReference type="InterPro" id="IPR012334">
    <property type="entry name" value="Pectin_lyas_fold"/>
</dbReference>
<evidence type="ECO:0000313" key="2">
    <source>
        <dbReference type="Proteomes" id="UP000317371"/>
    </source>
</evidence>
<dbReference type="InterPro" id="IPR011050">
    <property type="entry name" value="Pectin_lyase_fold/virulence"/>
</dbReference>
<organism evidence="1 2">
    <name type="scientific">Litorilinea aerophila</name>
    <dbReference type="NCBI Taxonomy" id="1204385"/>
    <lineage>
        <taxon>Bacteria</taxon>
        <taxon>Bacillati</taxon>
        <taxon>Chloroflexota</taxon>
        <taxon>Caldilineae</taxon>
        <taxon>Caldilineales</taxon>
        <taxon>Caldilineaceae</taxon>
        <taxon>Litorilinea</taxon>
    </lineage>
</organism>
<dbReference type="NCBIfam" id="NF041518">
    <property type="entry name" value="choice_anch_Q"/>
    <property type="match status" value="1"/>
</dbReference>
<dbReference type="RefSeq" id="WP_141611687.1">
    <property type="nucleotide sequence ID" value="NZ_VIGC02000029.1"/>
</dbReference>
<dbReference type="PANTHER" id="PTHR11319:SF35">
    <property type="entry name" value="OUTER MEMBRANE PROTEIN PMPC-RELATED"/>
    <property type="match status" value="1"/>
</dbReference>
<gene>
    <name evidence="1" type="ORF">FKZ61_18690</name>
</gene>
<dbReference type="OrthoDB" id="960258at2"/>
<evidence type="ECO:0008006" key="3">
    <source>
        <dbReference type="Google" id="ProtNLM"/>
    </source>
</evidence>
<dbReference type="EMBL" id="VIGC01000029">
    <property type="protein sequence ID" value="TQE94003.1"/>
    <property type="molecule type" value="Genomic_DNA"/>
</dbReference>
<accession>A0A540VD36</accession>
<dbReference type="PANTHER" id="PTHR11319">
    <property type="entry name" value="G PROTEIN-COUPLED RECEPTOR-RELATED"/>
    <property type="match status" value="1"/>
</dbReference>
<proteinExistence type="predicted"/>
<dbReference type="InterPro" id="IPR059226">
    <property type="entry name" value="Choice_anch_Q_dom"/>
</dbReference>
<reference evidence="1 2" key="1">
    <citation type="submission" date="2019-06" db="EMBL/GenBank/DDBJ databases">
        <title>Genome sequence of Litorilinea aerophila BAA-2444.</title>
        <authorList>
            <person name="Maclea K.S."/>
            <person name="Maurais E.G."/>
            <person name="Iannazzi L.C."/>
        </authorList>
    </citation>
    <scope>NUCLEOTIDE SEQUENCE [LARGE SCALE GENOMIC DNA]</scope>
    <source>
        <strain evidence="1 2">ATCC BAA-2444</strain>
    </source>
</reference>
<protein>
    <recommendedName>
        <fullName evidence="3">Right handed beta helix domain-containing protein</fullName>
    </recommendedName>
</protein>
<dbReference type="InParanoid" id="A0A540VD36"/>